<feature type="signal peptide" evidence="2">
    <location>
        <begin position="1"/>
        <end position="23"/>
    </location>
</feature>
<keyword evidence="2" id="KW-0732">Signal</keyword>
<dbReference type="AlphaFoldDB" id="D5EDD7"/>
<gene>
    <name evidence="4" type="ordered locus">Amico_0428</name>
</gene>
<dbReference type="PANTHER" id="PTHR31005:SF8">
    <property type="entry name" value="DUF4139 DOMAIN-CONTAINING PROTEIN"/>
    <property type="match status" value="1"/>
</dbReference>
<feature type="domain" description="DUF4139" evidence="3">
    <location>
        <begin position="203"/>
        <end position="492"/>
    </location>
</feature>
<keyword evidence="1" id="KW-0175">Coiled coil</keyword>
<reference evidence="4 5" key="1">
    <citation type="journal article" date="2010" name="Stand. Genomic Sci.">
        <title>Complete genome sequence of Aminobacterium colombiense type strain (ALA-1).</title>
        <authorList>
            <person name="Chertkov O."/>
            <person name="Sikorski J."/>
            <person name="Brambilla E."/>
            <person name="Lapidus A."/>
            <person name="Copeland A."/>
            <person name="Glavina Del Rio T."/>
            <person name="Nolan M."/>
            <person name="Lucas S."/>
            <person name="Tice H."/>
            <person name="Cheng J.F."/>
            <person name="Han C."/>
            <person name="Detter J.C."/>
            <person name="Bruce D."/>
            <person name="Tapia R."/>
            <person name="Goodwin L."/>
            <person name="Pitluck S."/>
            <person name="Liolios K."/>
            <person name="Ivanova N."/>
            <person name="Mavromatis K."/>
            <person name="Ovchinnikova G."/>
            <person name="Pati A."/>
            <person name="Chen A."/>
            <person name="Palaniappan K."/>
            <person name="Land M."/>
            <person name="Hauser L."/>
            <person name="Chang Y.J."/>
            <person name="Jeffries C.D."/>
            <person name="Spring S."/>
            <person name="Rohde M."/>
            <person name="Goker M."/>
            <person name="Bristow J."/>
            <person name="Eisen J.A."/>
            <person name="Markowitz V."/>
            <person name="Hugenholtz P."/>
            <person name="Kyrpides N.C."/>
            <person name="Klenk H.P."/>
        </authorList>
    </citation>
    <scope>NUCLEOTIDE SEQUENCE [LARGE SCALE GENOMIC DNA]</scope>
    <source>
        <strain evidence="5">DSM 12261 / ALA-1</strain>
    </source>
</reference>
<keyword evidence="5" id="KW-1185">Reference proteome</keyword>
<dbReference type="NCBIfam" id="TIGR02231">
    <property type="entry name" value="mucoidy inhibitor MuiA family protein"/>
    <property type="match status" value="1"/>
</dbReference>
<dbReference type="eggNOG" id="COG5316">
    <property type="taxonomic scope" value="Bacteria"/>
</dbReference>
<sequence length="500" mass="55504">MKKLLSLCFATFVIMLTSISLFAAEMVIEHVYVYPRGAQIRLKANVTGEGKILLPNTFDLESISVIPEDGLLLEKVQIVVLNDAQWLPPSLVPLQLRLEDKKRELSSLKSQAVALKQWSALIESSTPADLSVHNLESYLQAAEESRQKKEQERAAVESDIERVEQEITDIKGEIEEKKPQTQGKVIAIEYKTLTSGSLFIEGWTPHARWVPEYSLSLSTNEGRVEGQLLAKVRQHTGLIWNGIIQLHTAQPVSSVETPDIPPLVATFTEPLYGSGAQQNGRMLKTMAVEETAIPSAVEETITDRFFTTKGKISGDNMPVTLLLRDFTMPATVSIECIPLLSSQAWIMASSEAIEDPLLPGKADLFIDGMGSGRTRLPALARGEKLTLAFGQTPSVTATREEIIPKEGSNWFGKGKLAQGYTLNITNGLPFEAELMIKDRIPVSAHEKITVEVETLDPQPAEKDEKKGVLTWKKKFKAGEQWQISVVYRLSFPSDKEIWLK</sequence>
<evidence type="ECO:0000259" key="3">
    <source>
        <dbReference type="Pfam" id="PF13598"/>
    </source>
</evidence>
<dbReference type="HOGENOM" id="CLU_010457_3_1_0"/>
<dbReference type="InterPro" id="IPR011935">
    <property type="entry name" value="CHP02231"/>
</dbReference>
<dbReference type="KEGG" id="aco:Amico_0428"/>
<feature type="coiled-coil region" evidence="1">
    <location>
        <begin position="132"/>
        <end position="173"/>
    </location>
</feature>
<dbReference type="OrthoDB" id="2237at2"/>
<organism evidence="4 5">
    <name type="scientific">Aminobacterium colombiense (strain DSM 12261 / ALA-1)</name>
    <dbReference type="NCBI Taxonomy" id="572547"/>
    <lineage>
        <taxon>Bacteria</taxon>
        <taxon>Thermotogati</taxon>
        <taxon>Synergistota</taxon>
        <taxon>Synergistia</taxon>
        <taxon>Synergistales</taxon>
        <taxon>Aminobacteriaceae</taxon>
        <taxon>Aminobacterium</taxon>
    </lineage>
</organism>
<dbReference type="PANTHER" id="PTHR31005">
    <property type="entry name" value="DUF4139 DOMAIN-CONTAINING PROTEIN"/>
    <property type="match status" value="1"/>
</dbReference>
<dbReference type="Pfam" id="PF13598">
    <property type="entry name" value="DUF4139"/>
    <property type="match status" value="1"/>
</dbReference>
<dbReference type="InterPro" id="IPR037291">
    <property type="entry name" value="DUF4139"/>
</dbReference>
<feature type="chain" id="PRO_5003070638" description="DUF4139 domain-containing protein" evidence="2">
    <location>
        <begin position="24"/>
        <end position="500"/>
    </location>
</feature>
<protein>
    <recommendedName>
        <fullName evidence="3">DUF4139 domain-containing protein</fullName>
    </recommendedName>
</protein>
<evidence type="ECO:0000313" key="4">
    <source>
        <dbReference type="EMBL" id="ADE56569.1"/>
    </source>
</evidence>
<evidence type="ECO:0000313" key="5">
    <source>
        <dbReference type="Proteomes" id="UP000002366"/>
    </source>
</evidence>
<dbReference type="RefSeq" id="WP_013047835.1">
    <property type="nucleotide sequence ID" value="NC_014011.1"/>
</dbReference>
<dbReference type="Proteomes" id="UP000002366">
    <property type="component" value="Chromosome"/>
</dbReference>
<dbReference type="CDD" id="cd14686">
    <property type="entry name" value="bZIP"/>
    <property type="match status" value="1"/>
</dbReference>
<evidence type="ECO:0000256" key="1">
    <source>
        <dbReference type="SAM" id="Coils"/>
    </source>
</evidence>
<proteinExistence type="predicted"/>
<name>D5EDD7_AMICL</name>
<dbReference type="STRING" id="572547.Amico_0428"/>
<evidence type="ECO:0000256" key="2">
    <source>
        <dbReference type="SAM" id="SignalP"/>
    </source>
</evidence>
<dbReference type="EMBL" id="CP001997">
    <property type="protein sequence ID" value="ADE56569.1"/>
    <property type="molecule type" value="Genomic_DNA"/>
</dbReference>
<accession>D5EDD7</accession>